<dbReference type="EMBL" id="FCOK02000030">
    <property type="protein sequence ID" value="SAL43232.1"/>
    <property type="molecule type" value="Genomic_DNA"/>
</dbReference>
<accession>A0A158HFM6</accession>
<feature type="domain" description="ABC transporter" evidence="11">
    <location>
        <begin position="257"/>
        <end position="507"/>
    </location>
</feature>
<keyword evidence="4" id="KW-0997">Cell inner membrane</keyword>
<gene>
    <name evidence="12" type="ORF">AWB69_04373</name>
</gene>
<dbReference type="SMART" id="SM00382">
    <property type="entry name" value="AAA"/>
    <property type="match status" value="2"/>
</dbReference>
<evidence type="ECO:0000313" key="12">
    <source>
        <dbReference type="EMBL" id="SAL43232.1"/>
    </source>
</evidence>
<dbReference type="GO" id="GO:0016887">
    <property type="term" value="F:ATP hydrolysis activity"/>
    <property type="evidence" value="ECO:0007669"/>
    <property type="project" value="InterPro"/>
</dbReference>
<dbReference type="CDD" id="cd03215">
    <property type="entry name" value="ABC_Carb_Monos_II"/>
    <property type="match status" value="1"/>
</dbReference>
<dbReference type="AlphaFoldDB" id="A0A158HFM6"/>
<keyword evidence="6" id="KW-0677">Repeat</keyword>
<evidence type="ECO:0000256" key="6">
    <source>
        <dbReference type="ARBA" id="ARBA00022737"/>
    </source>
</evidence>
<keyword evidence="5" id="KW-0762">Sugar transport</keyword>
<evidence type="ECO:0000313" key="13">
    <source>
        <dbReference type="Proteomes" id="UP000054683"/>
    </source>
</evidence>
<evidence type="ECO:0000256" key="1">
    <source>
        <dbReference type="ARBA" id="ARBA00004202"/>
    </source>
</evidence>
<dbReference type="Proteomes" id="UP000054683">
    <property type="component" value="Unassembled WGS sequence"/>
</dbReference>
<evidence type="ECO:0000256" key="10">
    <source>
        <dbReference type="ARBA" id="ARBA00023136"/>
    </source>
</evidence>
<dbReference type="PROSITE" id="PS50893">
    <property type="entry name" value="ABC_TRANSPORTER_2"/>
    <property type="match status" value="2"/>
</dbReference>
<dbReference type="PANTHER" id="PTHR43790:SF9">
    <property type="entry name" value="GALACTOFURANOSE TRANSPORTER ATP-BINDING PROTEIN YTFR"/>
    <property type="match status" value="1"/>
</dbReference>
<comment type="subcellular location">
    <subcellularLocation>
        <location evidence="1">Cell membrane</location>
        <topology evidence="1">Peripheral membrane protein</topology>
    </subcellularLocation>
</comment>
<feature type="domain" description="ABC transporter" evidence="11">
    <location>
        <begin position="11"/>
        <end position="246"/>
    </location>
</feature>
<reference evidence="12 13" key="1">
    <citation type="submission" date="2016-01" db="EMBL/GenBank/DDBJ databases">
        <authorList>
            <person name="Oliw E.H."/>
        </authorList>
    </citation>
    <scope>NUCLEOTIDE SEQUENCE [LARGE SCALE GENOMIC DNA]</scope>
    <source>
        <strain evidence="12">LMG 27134</strain>
    </source>
</reference>
<evidence type="ECO:0000256" key="5">
    <source>
        <dbReference type="ARBA" id="ARBA00022597"/>
    </source>
</evidence>
<dbReference type="RefSeq" id="WP_062088338.1">
    <property type="nucleotide sequence ID" value="NZ_FCOK02000030.1"/>
</dbReference>
<keyword evidence="8" id="KW-0067">ATP-binding</keyword>
<dbReference type="PANTHER" id="PTHR43790">
    <property type="entry name" value="CARBOHYDRATE TRANSPORT ATP-BINDING PROTEIN MG119-RELATED"/>
    <property type="match status" value="1"/>
</dbReference>
<dbReference type="Pfam" id="PF00005">
    <property type="entry name" value="ABC_tran"/>
    <property type="match status" value="2"/>
</dbReference>
<keyword evidence="9" id="KW-1278">Translocase</keyword>
<dbReference type="GO" id="GO:0005886">
    <property type="term" value="C:plasma membrane"/>
    <property type="evidence" value="ECO:0007669"/>
    <property type="project" value="UniProtKB-SubCell"/>
</dbReference>
<evidence type="ECO:0000259" key="11">
    <source>
        <dbReference type="PROSITE" id="PS50893"/>
    </source>
</evidence>
<keyword evidence="10" id="KW-0472">Membrane</keyword>
<dbReference type="InterPro" id="IPR027417">
    <property type="entry name" value="P-loop_NTPase"/>
</dbReference>
<protein>
    <submittedName>
        <fullName evidence="12">ABC transporter</fullName>
    </submittedName>
</protein>
<evidence type="ECO:0000256" key="4">
    <source>
        <dbReference type="ARBA" id="ARBA00022519"/>
    </source>
</evidence>
<keyword evidence="2" id="KW-0813">Transport</keyword>
<dbReference type="SUPFAM" id="SSF52540">
    <property type="entry name" value="P-loop containing nucleoside triphosphate hydrolases"/>
    <property type="match status" value="2"/>
</dbReference>
<evidence type="ECO:0000256" key="9">
    <source>
        <dbReference type="ARBA" id="ARBA00022967"/>
    </source>
</evidence>
<evidence type="ECO:0000256" key="3">
    <source>
        <dbReference type="ARBA" id="ARBA00022475"/>
    </source>
</evidence>
<dbReference type="InterPro" id="IPR003439">
    <property type="entry name" value="ABC_transporter-like_ATP-bd"/>
</dbReference>
<dbReference type="CDD" id="cd03216">
    <property type="entry name" value="ABC_Carb_Monos_I"/>
    <property type="match status" value="1"/>
</dbReference>
<name>A0A158HFM6_9BURK</name>
<dbReference type="InterPro" id="IPR003593">
    <property type="entry name" value="AAA+_ATPase"/>
</dbReference>
<dbReference type="PROSITE" id="PS00211">
    <property type="entry name" value="ABC_TRANSPORTER_1"/>
    <property type="match status" value="1"/>
</dbReference>
<evidence type="ECO:0000256" key="2">
    <source>
        <dbReference type="ARBA" id="ARBA00022448"/>
    </source>
</evidence>
<dbReference type="Gene3D" id="3.40.50.300">
    <property type="entry name" value="P-loop containing nucleotide triphosphate hydrolases"/>
    <property type="match status" value="2"/>
</dbReference>
<dbReference type="InterPro" id="IPR050107">
    <property type="entry name" value="ABC_carbohydrate_import_ATPase"/>
</dbReference>
<organism evidence="12 13">
    <name type="scientific">Caballeronia udeis</name>
    <dbReference type="NCBI Taxonomy" id="1232866"/>
    <lineage>
        <taxon>Bacteria</taxon>
        <taxon>Pseudomonadati</taxon>
        <taxon>Pseudomonadota</taxon>
        <taxon>Betaproteobacteria</taxon>
        <taxon>Burkholderiales</taxon>
        <taxon>Burkholderiaceae</taxon>
        <taxon>Caballeronia</taxon>
    </lineage>
</organism>
<dbReference type="OrthoDB" id="9776369at2"/>
<dbReference type="InterPro" id="IPR017871">
    <property type="entry name" value="ABC_transporter-like_CS"/>
</dbReference>
<sequence>MNTPNSGFPLLEMQDIDISFGGVAALRHARLSVSAGEVHALIGQNGAGKSTLIKILTGAYRRTAGTIRFDGREADFRSPKEAREAGISTIYQEINLVPFRSIAENIFLGREPRRFGLIDWKTIHRRAQELLDSFGLQIDVSKPVREFSTAIQQMVALARAVSSDAKMVIMDESTSSLDEREVELLFSVVRRLRNDGRAVIFVSHRLDELYALCDRVTVMRDGQTVAESPMAALDKLQLVTTMLGRTLAAVVHEDSAVKEANLAKRGATAISATNIGAGAKVSDVSLDVHAGEAVGLAGLLGSGRTETMRLMFGADSTEHGSLSIDGKPVTLKSPQDAIARGIAYLTEDRKGEGIVPELSVRDNLTLVCLRTLTKRGVVDVAKQREIVDRFIESLGIKLRSPDQPIRELSGGNQQKVLLARWLATNPSLLLLDEPTRGIDVGAKADVAKIIRELRDSGLAVLLSASELEELTAVADRAVVIRDGKTVAELDGARMSEGSIMDAIAYGSGEESALAEAVDAKEGQP</sequence>
<dbReference type="FunFam" id="3.40.50.300:FF:000127">
    <property type="entry name" value="Ribose import ATP-binding protein RbsA"/>
    <property type="match status" value="1"/>
</dbReference>
<evidence type="ECO:0000256" key="7">
    <source>
        <dbReference type="ARBA" id="ARBA00022741"/>
    </source>
</evidence>
<keyword evidence="3" id="KW-1003">Cell membrane</keyword>
<keyword evidence="7" id="KW-0547">Nucleotide-binding</keyword>
<proteinExistence type="predicted"/>
<dbReference type="GO" id="GO:0005524">
    <property type="term" value="F:ATP binding"/>
    <property type="evidence" value="ECO:0007669"/>
    <property type="project" value="UniProtKB-KW"/>
</dbReference>
<evidence type="ECO:0000256" key="8">
    <source>
        <dbReference type="ARBA" id="ARBA00022840"/>
    </source>
</evidence>